<name>A0A1A9ZLH6_GLOPL</name>
<accession>A0A1A9ZLH6</accession>
<evidence type="ECO:0000313" key="1">
    <source>
        <dbReference type="EnsemblMetazoa" id="GPAI018353-PA"/>
    </source>
</evidence>
<sequence>MANMLRSVIMSSPDVEAENPGTDTARLVLLGVNDLLELIIEQNKCNQQWYFMTYKEGYTENVKQILFKVMSLLNCID</sequence>
<organism evidence="1 2">
    <name type="scientific">Glossina pallidipes</name>
    <name type="common">Tsetse fly</name>
    <dbReference type="NCBI Taxonomy" id="7398"/>
    <lineage>
        <taxon>Eukaryota</taxon>
        <taxon>Metazoa</taxon>
        <taxon>Ecdysozoa</taxon>
        <taxon>Arthropoda</taxon>
        <taxon>Hexapoda</taxon>
        <taxon>Insecta</taxon>
        <taxon>Pterygota</taxon>
        <taxon>Neoptera</taxon>
        <taxon>Endopterygota</taxon>
        <taxon>Diptera</taxon>
        <taxon>Brachycera</taxon>
        <taxon>Muscomorpha</taxon>
        <taxon>Hippoboscoidea</taxon>
        <taxon>Glossinidae</taxon>
        <taxon>Glossina</taxon>
    </lineage>
</organism>
<keyword evidence="2" id="KW-1185">Reference proteome</keyword>
<proteinExistence type="predicted"/>
<dbReference type="AlphaFoldDB" id="A0A1A9ZLH6"/>
<dbReference type="EnsemblMetazoa" id="GPAI018353-RA">
    <property type="protein sequence ID" value="GPAI018353-PA"/>
    <property type="gene ID" value="GPAI018353"/>
</dbReference>
<protein>
    <submittedName>
        <fullName evidence="1">Uncharacterized protein</fullName>
    </submittedName>
</protein>
<dbReference type="Proteomes" id="UP000092445">
    <property type="component" value="Unassembled WGS sequence"/>
</dbReference>
<evidence type="ECO:0000313" key="2">
    <source>
        <dbReference type="Proteomes" id="UP000092445"/>
    </source>
</evidence>
<reference evidence="1" key="2">
    <citation type="submission" date="2020-05" db="UniProtKB">
        <authorList>
            <consortium name="EnsemblMetazoa"/>
        </authorList>
    </citation>
    <scope>IDENTIFICATION</scope>
    <source>
        <strain evidence="1">IAEA</strain>
    </source>
</reference>
<reference evidence="2" key="1">
    <citation type="submission" date="2014-03" db="EMBL/GenBank/DDBJ databases">
        <authorList>
            <person name="Aksoy S."/>
            <person name="Warren W."/>
            <person name="Wilson R.K."/>
        </authorList>
    </citation>
    <scope>NUCLEOTIDE SEQUENCE [LARGE SCALE GENOMIC DNA]</scope>
    <source>
        <strain evidence="2">IAEA</strain>
    </source>
</reference>
<dbReference type="VEuPathDB" id="VectorBase:GPAI018353"/>